<sequence>MMEFDLTGKTALVTGGGRGIGRAIALGLARAGARVIVADIDAGNVAVVAGEIAAQGTGSHGLPMDVSRVDDIDRGFAAIDDLGWPLDIAVLAAGVLRAKPLLDHTEDDWKFMSEVNLKGTFFTLQAAARRMVKAGQGAILTLSSTSAFVASRVPEILYDVTKGGIRQMTVSAAAELAPHGVRVNALAPGTIVTDFNRATLDTPDKIASAESRLPMGRLGGPDDVVGAAVFLCSPAAGYVTGHLLAVDGGRLTRSG</sequence>
<dbReference type="InterPro" id="IPR036291">
    <property type="entry name" value="NAD(P)-bd_dom_sf"/>
</dbReference>
<dbReference type="Gene3D" id="3.40.50.720">
    <property type="entry name" value="NAD(P)-binding Rossmann-like Domain"/>
    <property type="match status" value="1"/>
</dbReference>
<reference evidence="3 4" key="1">
    <citation type="submission" date="2024-05" db="EMBL/GenBank/DDBJ databases">
        <authorList>
            <person name="Jiang F."/>
        </authorList>
    </citation>
    <scope>NUCLEOTIDE SEQUENCE [LARGE SCALE GENOMIC DNA]</scope>
    <source>
        <strain evidence="3 4">LZ166</strain>
    </source>
</reference>
<comment type="caution">
    <text evidence="3">The sequence shown here is derived from an EMBL/GenBank/DDBJ whole genome shotgun (WGS) entry which is preliminary data.</text>
</comment>
<keyword evidence="4" id="KW-1185">Reference proteome</keyword>
<dbReference type="EMBL" id="JBDPGJ010000010">
    <property type="protein sequence ID" value="MEX0409544.1"/>
    <property type="molecule type" value="Genomic_DNA"/>
</dbReference>
<name>A0ABV3SRW2_9HYPH</name>
<dbReference type="SMART" id="SM00822">
    <property type="entry name" value="PKS_KR"/>
    <property type="match status" value="1"/>
</dbReference>
<dbReference type="InterPro" id="IPR057326">
    <property type="entry name" value="KR_dom"/>
</dbReference>
<gene>
    <name evidence="3" type="ORF">ABGN05_28275</name>
</gene>
<dbReference type="PRINTS" id="PR00081">
    <property type="entry name" value="GDHRDH"/>
</dbReference>
<evidence type="ECO:0000259" key="2">
    <source>
        <dbReference type="SMART" id="SM00822"/>
    </source>
</evidence>
<proteinExistence type="inferred from homology"/>
<dbReference type="InterPro" id="IPR002347">
    <property type="entry name" value="SDR_fam"/>
</dbReference>
<organism evidence="3 4">
    <name type="scientific">Aquibium pacificus</name>
    <dbReference type="NCBI Taxonomy" id="3153579"/>
    <lineage>
        <taxon>Bacteria</taxon>
        <taxon>Pseudomonadati</taxon>
        <taxon>Pseudomonadota</taxon>
        <taxon>Alphaproteobacteria</taxon>
        <taxon>Hyphomicrobiales</taxon>
        <taxon>Phyllobacteriaceae</taxon>
        <taxon>Aquibium</taxon>
    </lineage>
</organism>
<evidence type="ECO:0000256" key="1">
    <source>
        <dbReference type="ARBA" id="ARBA00006484"/>
    </source>
</evidence>
<dbReference type="PANTHER" id="PTHR42760">
    <property type="entry name" value="SHORT-CHAIN DEHYDROGENASES/REDUCTASES FAMILY MEMBER"/>
    <property type="match status" value="1"/>
</dbReference>
<dbReference type="Proteomes" id="UP001556692">
    <property type="component" value="Unassembled WGS sequence"/>
</dbReference>
<dbReference type="SUPFAM" id="SSF51735">
    <property type="entry name" value="NAD(P)-binding Rossmann-fold domains"/>
    <property type="match status" value="1"/>
</dbReference>
<feature type="domain" description="Ketoreductase" evidence="2">
    <location>
        <begin position="9"/>
        <end position="224"/>
    </location>
</feature>
<evidence type="ECO:0000313" key="3">
    <source>
        <dbReference type="EMBL" id="MEX0409544.1"/>
    </source>
</evidence>
<accession>A0ABV3SRW2</accession>
<dbReference type="Pfam" id="PF13561">
    <property type="entry name" value="adh_short_C2"/>
    <property type="match status" value="1"/>
</dbReference>
<evidence type="ECO:0000313" key="4">
    <source>
        <dbReference type="Proteomes" id="UP001556692"/>
    </source>
</evidence>
<comment type="similarity">
    <text evidence="1">Belongs to the short-chain dehydrogenases/reductases (SDR) family.</text>
</comment>
<dbReference type="RefSeq" id="WP_367957410.1">
    <property type="nucleotide sequence ID" value="NZ_JBDPGJ010000010.1"/>
</dbReference>
<protein>
    <submittedName>
        <fullName evidence="3">SDR family oxidoreductase</fullName>
    </submittedName>
</protein>